<gene>
    <name evidence="1" type="ORF">H6G94_34155</name>
</gene>
<name>A0ABR8HLJ5_NOSPU</name>
<proteinExistence type="predicted"/>
<dbReference type="Proteomes" id="UP000606396">
    <property type="component" value="Unassembled WGS sequence"/>
</dbReference>
<evidence type="ECO:0000313" key="2">
    <source>
        <dbReference type="Proteomes" id="UP000606396"/>
    </source>
</evidence>
<comment type="caution">
    <text evidence="1">The sequence shown here is derived from an EMBL/GenBank/DDBJ whole genome shotgun (WGS) entry which is preliminary data.</text>
</comment>
<sequence length="131" mass="14417">MGKPEPYKQRIVEIANSFKAGGQLSPQAMEAMEKDTVNRIAQIAHKIVSALGQPGDDGTTCVQGKIYDVSFNPERQDWAIAHRSGDIILSVQSGKVQINKLTPEILQNFENANSKLDEVLEAKRQTAGLQR</sequence>
<evidence type="ECO:0000313" key="1">
    <source>
        <dbReference type="EMBL" id="MBD2616231.1"/>
    </source>
</evidence>
<reference evidence="1 2" key="1">
    <citation type="journal article" date="2020" name="ISME J.">
        <title>Comparative genomics reveals insights into cyanobacterial evolution and habitat adaptation.</title>
        <authorList>
            <person name="Chen M.Y."/>
            <person name="Teng W.K."/>
            <person name="Zhao L."/>
            <person name="Hu C.X."/>
            <person name="Zhou Y.K."/>
            <person name="Han B.P."/>
            <person name="Song L.R."/>
            <person name="Shu W.S."/>
        </authorList>
    </citation>
    <scope>NUCLEOTIDE SEQUENCE [LARGE SCALE GENOMIC DNA]</scope>
    <source>
        <strain evidence="1 2">FACHB-252</strain>
    </source>
</reference>
<dbReference type="RefSeq" id="WP_190952685.1">
    <property type="nucleotide sequence ID" value="NZ_JACJTC010000043.1"/>
</dbReference>
<keyword evidence="2" id="KW-1185">Reference proteome</keyword>
<dbReference type="EMBL" id="JACJTC010000043">
    <property type="protein sequence ID" value="MBD2616231.1"/>
    <property type="molecule type" value="Genomic_DNA"/>
</dbReference>
<protein>
    <submittedName>
        <fullName evidence="1">Uncharacterized protein</fullName>
    </submittedName>
</protein>
<accession>A0ABR8HLJ5</accession>
<organism evidence="1 2">
    <name type="scientific">Nostoc punctiforme FACHB-252</name>
    <dbReference type="NCBI Taxonomy" id="1357509"/>
    <lineage>
        <taxon>Bacteria</taxon>
        <taxon>Bacillati</taxon>
        <taxon>Cyanobacteriota</taxon>
        <taxon>Cyanophyceae</taxon>
        <taxon>Nostocales</taxon>
        <taxon>Nostocaceae</taxon>
        <taxon>Nostoc</taxon>
    </lineage>
</organism>